<dbReference type="Proteomes" id="UP000887580">
    <property type="component" value="Unplaced"/>
</dbReference>
<sequence>MSRNNRERRRKHSPSPYNRKRKRGSSEHRRNADGHSKRKRIQITEEEERKRRQESETRKKYDQKNSRAERAKKRGDKFDPDELSRATRESKAEARRDRSPHKSKKRRRKLAILLKPAVMSKTTSGEFADVEDLCKEFDTFLQTAFERPPLSPNNNILSASIPNSRSTAAGLGAGNAVLHSPASKHYFSHRIAHHAFLAPAPRLVLPTVHQSPSPSVYRSFNYSPQSISEDMPKKTTDGLKRLPLVVIPKRRKHKNYVSRRRNTQILNSLRRCTSDPNVYKSYNNWKTLCIGVPEQKPLPVILPSKVPISAAVPTVLSKNAVGPKAAAVTQRLTNVPASPQSAKKGTVVIPRPSDIKRRESGKAPPATTVIPPVTTTVLPPSVATNIIVPPPITATSKIVSQAPNAAGATSGISRRLNLRKTQAVPSVDAACAPSTSASNLVSSPPESLPASAVPSPQPPPELPKLQHSAITGRRTSSRRRKSKIDDFATIKRDLIESAAKFELAKKKLSVNDKEESTTSDESKAKKTLNAISAAFSDAKAEQPLPAPTLQTGDVSLNVAAKPPTTPSSGRKVITTKPVTPKAKLRNAGPTQPKRTPPVATPPENMPERLPSSDEEDFLRPPELSGISTNIKDVIAQAEAALEDEERVKPPILQLSKQPILPSPVQHPQRFERSRNPQTASLLATLQLPPSVSAKVDKIIASGGKKLQSSASGDRNDRHHKKTYSTSKNAAVVPSTSGQRNHHSSAHDSTRSSQAQPRPRDDSDGHLIYSNGDIVYNRYEIVKTLGEGTFGKVVEVKDRDKEHSTKLALKIIKNVNKYREAARLEINVLQKLKERDPTGHHLVIHMINYFDYYGHTCLLFELLGLSVFDFMKLNNYKPYPMDQARYIAYQLCYAVKFMHDNQLTHTDLKPENILFVNSEYEISEMNNSKKTKYKKVKNAAVRLIDLGSATFDHEHHSAIVSTRHYRAPEVILELGWAQPCDVWSIGCIMYELYTGCTLFQTHENKEHLAMMERILGTIPYRMARKTKVRYFSHGKLDCEQRALDYVREHCKPLRRYMNNNEPEHIELFELIERMLDYEPTSRITLTDALKHRYFDRLQPNERVQSDHVNGNGNSLTSSSTAATTSAAIGIRPNNNSNMTVGDSNNSASAV</sequence>
<proteinExistence type="predicted"/>
<name>A0AC35GHA0_9BILA</name>
<evidence type="ECO:0000313" key="1">
    <source>
        <dbReference type="Proteomes" id="UP000887580"/>
    </source>
</evidence>
<organism evidence="1 2">
    <name type="scientific">Panagrolaimus sp. PS1159</name>
    <dbReference type="NCBI Taxonomy" id="55785"/>
    <lineage>
        <taxon>Eukaryota</taxon>
        <taxon>Metazoa</taxon>
        <taxon>Ecdysozoa</taxon>
        <taxon>Nematoda</taxon>
        <taxon>Chromadorea</taxon>
        <taxon>Rhabditida</taxon>
        <taxon>Tylenchina</taxon>
        <taxon>Panagrolaimomorpha</taxon>
        <taxon>Panagrolaimoidea</taxon>
        <taxon>Panagrolaimidae</taxon>
        <taxon>Panagrolaimus</taxon>
    </lineage>
</organism>
<reference evidence="2" key="1">
    <citation type="submission" date="2022-11" db="UniProtKB">
        <authorList>
            <consortium name="WormBaseParasite"/>
        </authorList>
    </citation>
    <scope>IDENTIFICATION</scope>
</reference>
<dbReference type="WBParaSite" id="PS1159_v2.g4989.t1">
    <property type="protein sequence ID" value="PS1159_v2.g4989.t1"/>
    <property type="gene ID" value="PS1159_v2.g4989"/>
</dbReference>
<evidence type="ECO:0000313" key="2">
    <source>
        <dbReference type="WBParaSite" id="PS1159_v2.g4989.t1"/>
    </source>
</evidence>
<protein>
    <submittedName>
        <fullName evidence="2">Protein kinase domain-containing protein</fullName>
    </submittedName>
</protein>
<accession>A0AC35GHA0</accession>